<keyword evidence="3" id="KW-1185">Reference proteome</keyword>
<proteinExistence type="predicted"/>
<evidence type="ECO:0000256" key="1">
    <source>
        <dbReference type="SAM" id="MobiDB-lite"/>
    </source>
</evidence>
<organism evidence="2 3">
    <name type="scientific">Pararge aegeria aegeria</name>
    <dbReference type="NCBI Taxonomy" id="348720"/>
    <lineage>
        <taxon>Eukaryota</taxon>
        <taxon>Metazoa</taxon>
        <taxon>Ecdysozoa</taxon>
        <taxon>Arthropoda</taxon>
        <taxon>Hexapoda</taxon>
        <taxon>Insecta</taxon>
        <taxon>Pterygota</taxon>
        <taxon>Neoptera</taxon>
        <taxon>Endopterygota</taxon>
        <taxon>Lepidoptera</taxon>
        <taxon>Glossata</taxon>
        <taxon>Ditrysia</taxon>
        <taxon>Papilionoidea</taxon>
        <taxon>Nymphalidae</taxon>
        <taxon>Satyrinae</taxon>
        <taxon>Satyrini</taxon>
        <taxon>Parargina</taxon>
        <taxon>Pararge</taxon>
    </lineage>
</organism>
<sequence length="130" mass="15038">MEAGKVSQIHRHAVRIRKEDFASALRTPPRYINHVGFRYGAPWFDGKKLWEWNPQPWTQKAGSLPTAPIGRQSSERASPGKNVRKAALKGEVADVYRRTFTRRVLHKGRHDTRRVPCMPFEVYLCLQVMV</sequence>
<dbReference type="AlphaFoldDB" id="A0A8S4R4L6"/>
<accession>A0A8S4R4L6</accession>
<evidence type="ECO:0000313" key="3">
    <source>
        <dbReference type="Proteomes" id="UP000838756"/>
    </source>
</evidence>
<feature type="region of interest" description="Disordered" evidence="1">
    <location>
        <begin position="61"/>
        <end position="84"/>
    </location>
</feature>
<evidence type="ECO:0000313" key="2">
    <source>
        <dbReference type="EMBL" id="CAH2230038.1"/>
    </source>
</evidence>
<name>A0A8S4R4L6_9NEOP</name>
<dbReference type="EMBL" id="CAKXAJ010024767">
    <property type="protein sequence ID" value="CAH2230038.1"/>
    <property type="molecule type" value="Genomic_DNA"/>
</dbReference>
<dbReference type="Proteomes" id="UP000838756">
    <property type="component" value="Unassembled WGS sequence"/>
</dbReference>
<gene>
    <name evidence="2" type="primary">jg20248</name>
    <name evidence="2" type="ORF">PAEG_LOCUS9315</name>
</gene>
<comment type="caution">
    <text evidence="2">The sequence shown here is derived from an EMBL/GenBank/DDBJ whole genome shotgun (WGS) entry which is preliminary data.</text>
</comment>
<reference evidence="2" key="1">
    <citation type="submission" date="2022-03" db="EMBL/GenBank/DDBJ databases">
        <authorList>
            <person name="Lindestad O."/>
        </authorList>
    </citation>
    <scope>NUCLEOTIDE SEQUENCE</scope>
</reference>
<protein>
    <submittedName>
        <fullName evidence="2">Jg20248 protein</fullName>
    </submittedName>
</protein>